<dbReference type="InterPro" id="IPR011006">
    <property type="entry name" value="CheY-like_superfamily"/>
</dbReference>
<sequence>MPLRALLLALLCFVLTLPALARPQLHARATLDGPRHEPDEAGIRWLWARRSLRLGVLAQDNPPLDILGTGSAYEGITADYAGLLGEQLNLQVQVQVFEAFAEAHAALRAGEVDLLGSVTSRQALDAGLRLSRPYAEDCPLLLAREARGRERVDDTHGLDLVMVQGYRSLEQVHERYPQARVQTHLSPFDALATLALGHADLYLGNALAARYALGRGQLAGVEEVGHAGLPRQGIGFAMLNGDTPLPGLVDAALGNLTERQHQRIRERWSPLGAAAQRPVPLQLSEAEQRWLLDNPRVQVAMDEQLLPLSFRDGKGQWRGLSLDVLQLISRRTGLRFEVQAGGTLQGMLEQLREGEVQLIAGLPRSPALERQVSFSRAYLSASRVLVTRDAPQAPGNLEQLAGRPLALVWGSALHEMLGQHYPQVVPMAVASPVEALRAVARGKAAAAVLTLDDARALIARGYPGQLKISASLPLPPAHFALASARGAVELQGILDKALLSLSPHEIDGLVRRWRNPMIVADGVWQRYRGRILLGFATALLLLGLALLWIRYLRRLQVQLRRAKREADAANQAKTQFLTTMSHELRTPLHAVQGMLELARRKAERGEFDHLALEVADEAARGLLELIGDILDITRIESGHLQFAAQRVCLREHVGRVLQLFEQQARSKGLALRLVTQGQVDAQVMLDPLRFKQVLANLLSNAIKFTEHGEVTVNLSATAVDGYLAVELTVRDTGVGIAASELAHLGQPFRQASNQCQSPRCSAGLGLGISRSLCEMMGGSLHLHSVLGQGTEVNVRLSLPQLSAAQQRPAAATGDTRHPPQPLRLLVVDDYPANRLLLVQQLEYLGHQACVAQDGTQALRLWLGEHFDGVISDCNMPRLNGYALARAIREHERRSGRPRCQVIGLTASATQVERRRCRAAGMDACLFKPLGLDGLVRALARASPALLDLEHIRRLVAGDEAALRALLADLRASNLQDLQLLAQVPANAEALAMLAHRIKGGARIARARVIVDLCERLERRCQAKPPAPGDIEQDVGALREAMLQLEQQLALHAPGSNHAEQQQHQQNHQHHANDAGWAIAPAARVWEDR</sequence>
<evidence type="ECO:0000256" key="7">
    <source>
        <dbReference type="ARBA" id="ARBA00022679"/>
    </source>
</evidence>
<evidence type="ECO:0000256" key="17">
    <source>
        <dbReference type="PROSITE-ProRule" id="PRU00169"/>
    </source>
</evidence>
<name>A0A379KFG0_PSEPU</name>
<evidence type="ECO:0000256" key="11">
    <source>
        <dbReference type="ARBA" id="ARBA00022777"/>
    </source>
</evidence>
<evidence type="ECO:0000256" key="19">
    <source>
        <dbReference type="SAM" id="SignalP"/>
    </source>
</evidence>
<dbReference type="CDD" id="cd00082">
    <property type="entry name" value="HisKA"/>
    <property type="match status" value="1"/>
</dbReference>
<dbReference type="Gene3D" id="3.40.50.2300">
    <property type="match status" value="1"/>
</dbReference>
<evidence type="ECO:0000256" key="1">
    <source>
        <dbReference type="ARBA" id="ARBA00000085"/>
    </source>
</evidence>
<dbReference type="CDD" id="cd16922">
    <property type="entry name" value="HATPase_EvgS-ArcB-TorS-like"/>
    <property type="match status" value="1"/>
</dbReference>
<accession>A0A379KFG0</accession>
<keyword evidence="11" id="KW-0418">Kinase</keyword>
<dbReference type="EMBL" id="UGUY01000001">
    <property type="protein sequence ID" value="SUD66086.1"/>
    <property type="molecule type" value="Genomic_DNA"/>
</dbReference>
<dbReference type="SMART" id="SM00448">
    <property type="entry name" value="REC"/>
    <property type="match status" value="1"/>
</dbReference>
<dbReference type="InterPro" id="IPR036097">
    <property type="entry name" value="HisK_dim/P_sf"/>
</dbReference>
<evidence type="ECO:0000259" key="20">
    <source>
        <dbReference type="PROSITE" id="PS50109"/>
    </source>
</evidence>
<feature type="chain" id="PRO_5016946258" description="histidine kinase" evidence="19">
    <location>
        <begin position="22"/>
        <end position="1088"/>
    </location>
</feature>
<dbReference type="Pfam" id="PF00512">
    <property type="entry name" value="HisKA"/>
    <property type="match status" value="1"/>
</dbReference>
<dbReference type="PANTHER" id="PTHR43047">
    <property type="entry name" value="TWO-COMPONENT HISTIDINE PROTEIN KINASE"/>
    <property type="match status" value="1"/>
</dbReference>
<dbReference type="InterPro" id="IPR003594">
    <property type="entry name" value="HATPase_dom"/>
</dbReference>
<dbReference type="SUPFAM" id="SSF53850">
    <property type="entry name" value="Periplasmic binding protein-like II"/>
    <property type="match status" value="2"/>
</dbReference>
<dbReference type="PROSITE" id="PS50109">
    <property type="entry name" value="HIS_KIN"/>
    <property type="match status" value="1"/>
</dbReference>
<dbReference type="Gene3D" id="3.40.190.10">
    <property type="entry name" value="Periplasmic binding protein-like II"/>
    <property type="match status" value="4"/>
</dbReference>
<dbReference type="Gene3D" id="3.30.565.10">
    <property type="entry name" value="Histidine kinase-like ATPase, C-terminal domain"/>
    <property type="match status" value="1"/>
</dbReference>
<dbReference type="InterPro" id="IPR049870">
    <property type="entry name" value="BvgS-like_periplasmic1"/>
</dbReference>
<evidence type="ECO:0000256" key="4">
    <source>
        <dbReference type="ARBA" id="ARBA00022475"/>
    </source>
</evidence>
<evidence type="ECO:0000256" key="6">
    <source>
        <dbReference type="ARBA" id="ARBA00022553"/>
    </source>
</evidence>
<dbReference type="InterPro" id="IPR004358">
    <property type="entry name" value="Sig_transdc_His_kin-like_C"/>
</dbReference>
<keyword evidence="5" id="KW-0997">Cell inner membrane</keyword>
<dbReference type="CDD" id="cd13705">
    <property type="entry name" value="PBP2_BvgS_D1"/>
    <property type="match status" value="1"/>
</dbReference>
<keyword evidence="9 19" id="KW-0732">Signal</keyword>
<dbReference type="GO" id="GO:0005524">
    <property type="term" value="F:ATP binding"/>
    <property type="evidence" value="ECO:0007669"/>
    <property type="project" value="UniProtKB-KW"/>
</dbReference>
<keyword evidence="4" id="KW-1003">Cell membrane</keyword>
<dbReference type="InterPro" id="IPR049871">
    <property type="entry name" value="BvgS-like_periplasmic2"/>
</dbReference>
<dbReference type="PRINTS" id="PR00344">
    <property type="entry name" value="BCTRLSENSOR"/>
</dbReference>
<dbReference type="PROSITE" id="PS50110">
    <property type="entry name" value="RESPONSE_REGULATORY"/>
    <property type="match status" value="1"/>
</dbReference>
<keyword evidence="6 17" id="KW-0597">Phosphoprotein</keyword>
<evidence type="ECO:0000256" key="15">
    <source>
        <dbReference type="ARBA" id="ARBA00023136"/>
    </source>
</evidence>
<evidence type="ECO:0000256" key="3">
    <source>
        <dbReference type="ARBA" id="ARBA00012438"/>
    </source>
</evidence>
<evidence type="ECO:0000256" key="13">
    <source>
        <dbReference type="ARBA" id="ARBA00022989"/>
    </source>
</evidence>
<keyword evidence="7 23" id="KW-0808">Transferase</keyword>
<evidence type="ECO:0000256" key="9">
    <source>
        <dbReference type="ARBA" id="ARBA00022729"/>
    </source>
</evidence>
<feature type="modified residue" description="Phosphohistidine" evidence="16">
    <location>
        <position position="995"/>
    </location>
</feature>
<dbReference type="GO" id="GO:0009927">
    <property type="term" value="F:histidine phosphotransfer kinase activity"/>
    <property type="evidence" value="ECO:0007669"/>
    <property type="project" value="TreeGrafter"/>
</dbReference>
<dbReference type="GO" id="GO:0005886">
    <property type="term" value="C:plasma membrane"/>
    <property type="evidence" value="ECO:0007669"/>
    <property type="project" value="UniProtKB-SubCell"/>
</dbReference>
<keyword evidence="13 18" id="KW-1133">Transmembrane helix</keyword>
<evidence type="ECO:0000313" key="24">
    <source>
        <dbReference type="Proteomes" id="UP000254602"/>
    </source>
</evidence>
<evidence type="ECO:0000259" key="22">
    <source>
        <dbReference type="PROSITE" id="PS50894"/>
    </source>
</evidence>
<dbReference type="SMART" id="SM00387">
    <property type="entry name" value="HATPase_c"/>
    <property type="match status" value="1"/>
</dbReference>
<dbReference type="InterPro" id="IPR001789">
    <property type="entry name" value="Sig_transdc_resp-reg_receiver"/>
</dbReference>
<keyword evidence="8 18" id="KW-0812">Transmembrane</keyword>
<keyword evidence="10" id="KW-0547">Nucleotide-binding</keyword>
<dbReference type="CDD" id="cd17546">
    <property type="entry name" value="REC_hyHK_CKI1_RcsC-like"/>
    <property type="match status" value="1"/>
</dbReference>
<feature type="modified residue" description="4-aspartylphosphate" evidence="17">
    <location>
        <position position="872"/>
    </location>
</feature>
<dbReference type="Pfam" id="PF02518">
    <property type="entry name" value="HATPase_c"/>
    <property type="match status" value="1"/>
</dbReference>
<dbReference type="SUPFAM" id="SSF47226">
    <property type="entry name" value="Histidine-containing phosphotransfer domain, HPT domain"/>
    <property type="match status" value="1"/>
</dbReference>
<evidence type="ECO:0000256" key="8">
    <source>
        <dbReference type="ARBA" id="ARBA00022692"/>
    </source>
</evidence>
<evidence type="ECO:0000256" key="14">
    <source>
        <dbReference type="ARBA" id="ARBA00023012"/>
    </source>
</evidence>
<evidence type="ECO:0000256" key="18">
    <source>
        <dbReference type="SAM" id="Phobius"/>
    </source>
</evidence>
<evidence type="ECO:0000256" key="10">
    <source>
        <dbReference type="ARBA" id="ARBA00022741"/>
    </source>
</evidence>
<protein>
    <recommendedName>
        <fullName evidence="3">histidine kinase</fullName>
        <ecNumber evidence="3">2.7.13.3</ecNumber>
    </recommendedName>
</protein>
<gene>
    <name evidence="23" type="primary">bvgS_1</name>
    <name evidence="23" type="ORF">NCTC7914_00113</name>
</gene>
<dbReference type="SUPFAM" id="SSF55874">
    <property type="entry name" value="ATPase domain of HSP90 chaperone/DNA topoisomerase II/histidine kinase"/>
    <property type="match status" value="1"/>
</dbReference>
<dbReference type="InterPro" id="IPR001638">
    <property type="entry name" value="Solute-binding_3/MltF_N"/>
</dbReference>
<dbReference type="SUPFAM" id="SSF47384">
    <property type="entry name" value="Homodimeric domain of signal transducing histidine kinase"/>
    <property type="match status" value="1"/>
</dbReference>
<dbReference type="Gene3D" id="1.10.287.130">
    <property type="match status" value="1"/>
</dbReference>
<feature type="domain" description="Response regulatory" evidence="21">
    <location>
        <begin position="823"/>
        <end position="942"/>
    </location>
</feature>
<evidence type="ECO:0000259" key="21">
    <source>
        <dbReference type="PROSITE" id="PS50110"/>
    </source>
</evidence>
<feature type="signal peptide" evidence="19">
    <location>
        <begin position="1"/>
        <end position="21"/>
    </location>
</feature>
<dbReference type="SUPFAM" id="SSF52172">
    <property type="entry name" value="CheY-like"/>
    <property type="match status" value="1"/>
</dbReference>
<keyword evidence="15 18" id="KW-0472">Membrane</keyword>
<feature type="domain" description="HPt" evidence="22">
    <location>
        <begin position="955"/>
        <end position="1051"/>
    </location>
</feature>
<comment type="subcellular location">
    <subcellularLocation>
        <location evidence="2">Cell inner membrane</location>
        <topology evidence="2">Multi-pass membrane protein</topology>
    </subcellularLocation>
</comment>
<evidence type="ECO:0000256" key="5">
    <source>
        <dbReference type="ARBA" id="ARBA00022519"/>
    </source>
</evidence>
<feature type="domain" description="Histidine kinase" evidence="20">
    <location>
        <begin position="579"/>
        <end position="800"/>
    </location>
</feature>
<dbReference type="EC" id="2.7.13.3" evidence="3"/>
<dbReference type="InterPro" id="IPR003661">
    <property type="entry name" value="HisK_dim/P_dom"/>
</dbReference>
<dbReference type="PROSITE" id="PS50894">
    <property type="entry name" value="HPT"/>
    <property type="match status" value="1"/>
</dbReference>
<dbReference type="Pfam" id="PF00497">
    <property type="entry name" value="SBP_bac_3"/>
    <property type="match status" value="2"/>
</dbReference>
<evidence type="ECO:0000313" key="23">
    <source>
        <dbReference type="EMBL" id="SUD66086.1"/>
    </source>
</evidence>
<dbReference type="SMART" id="SM00388">
    <property type="entry name" value="HisKA"/>
    <property type="match status" value="1"/>
</dbReference>
<dbReference type="InterPro" id="IPR036641">
    <property type="entry name" value="HPT_dom_sf"/>
</dbReference>
<dbReference type="InterPro" id="IPR008207">
    <property type="entry name" value="Sig_transdc_His_kin_Hpt_dom"/>
</dbReference>
<dbReference type="CDD" id="cd13707">
    <property type="entry name" value="PBP2_BvgS_D2"/>
    <property type="match status" value="1"/>
</dbReference>
<dbReference type="GO" id="GO:0000155">
    <property type="term" value="F:phosphorelay sensor kinase activity"/>
    <property type="evidence" value="ECO:0007669"/>
    <property type="project" value="InterPro"/>
</dbReference>
<reference evidence="23 24" key="1">
    <citation type="submission" date="2018-06" db="EMBL/GenBank/DDBJ databases">
        <authorList>
            <consortium name="Pathogen Informatics"/>
            <person name="Doyle S."/>
        </authorList>
    </citation>
    <scope>NUCLEOTIDE SEQUENCE [LARGE SCALE GENOMIC DNA]</scope>
    <source>
        <strain evidence="23 24">NCTC7914</strain>
    </source>
</reference>
<dbReference type="InterPro" id="IPR005467">
    <property type="entry name" value="His_kinase_dom"/>
</dbReference>
<proteinExistence type="predicted"/>
<dbReference type="SMART" id="SM00062">
    <property type="entry name" value="PBPb"/>
    <property type="match status" value="2"/>
</dbReference>
<dbReference type="AlphaFoldDB" id="A0A379KFG0"/>
<keyword evidence="12" id="KW-0067">ATP-binding</keyword>
<comment type="catalytic activity">
    <reaction evidence="1">
        <text>ATP + protein L-histidine = ADP + protein N-phospho-L-histidine.</text>
        <dbReference type="EC" id="2.7.13.3"/>
    </reaction>
</comment>
<dbReference type="PANTHER" id="PTHR43047:SF72">
    <property type="entry name" value="OSMOSENSING HISTIDINE PROTEIN KINASE SLN1"/>
    <property type="match status" value="1"/>
</dbReference>
<dbReference type="InterPro" id="IPR036890">
    <property type="entry name" value="HATPase_C_sf"/>
</dbReference>
<evidence type="ECO:0000256" key="16">
    <source>
        <dbReference type="PROSITE-ProRule" id="PRU00110"/>
    </source>
</evidence>
<dbReference type="Pfam" id="PF01627">
    <property type="entry name" value="Hpt"/>
    <property type="match status" value="1"/>
</dbReference>
<feature type="transmembrane region" description="Helical" evidence="18">
    <location>
        <begin position="531"/>
        <end position="551"/>
    </location>
</feature>
<evidence type="ECO:0000256" key="2">
    <source>
        <dbReference type="ARBA" id="ARBA00004429"/>
    </source>
</evidence>
<keyword evidence="14" id="KW-0902">Two-component regulatory system</keyword>
<evidence type="ECO:0000256" key="12">
    <source>
        <dbReference type="ARBA" id="ARBA00022840"/>
    </source>
</evidence>
<organism evidence="23 24">
    <name type="scientific">Pseudomonas putida</name>
    <name type="common">Arthrobacter siderocapsulatus</name>
    <dbReference type="NCBI Taxonomy" id="303"/>
    <lineage>
        <taxon>Bacteria</taxon>
        <taxon>Pseudomonadati</taxon>
        <taxon>Pseudomonadota</taxon>
        <taxon>Gammaproteobacteria</taxon>
        <taxon>Pseudomonadales</taxon>
        <taxon>Pseudomonadaceae</taxon>
        <taxon>Pseudomonas</taxon>
    </lineage>
</organism>
<dbReference type="Pfam" id="PF00072">
    <property type="entry name" value="Response_reg"/>
    <property type="match status" value="1"/>
</dbReference>
<dbReference type="Gene3D" id="1.20.120.160">
    <property type="entry name" value="HPT domain"/>
    <property type="match status" value="1"/>
</dbReference>
<dbReference type="Proteomes" id="UP000254602">
    <property type="component" value="Unassembled WGS sequence"/>
</dbReference>